<proteinExistence type="inferred from homology"/>
<feature type="transmembrane region" description="Helical" evidence="3">
    <location>
        <begin position="222"/>
        <end position="243"/>
    </location>
</feature>
<protein>
    <submittedName>
        <fullName evidence="4">Type VII secretion protein EssB</fullName>
    </submittedName>
</protein>
<keyword evidence="5" id="KW-1185">Reference proteome</keyword>
<organism evidence="4 5">
    <name type="scientific">Niallia taxi</name>
    <dbReference type="NCBI Taxonomy" id="2499688"/>
    <lineage>
        <taxon>Bacteria</taxon>
        <taxon>Bacillati</taxon>
        <taxon>Bacillota</taxon>
        <taxon>Bacilli</taxon>
        <taxon>Bacillales</taxon>
        <taxon>Bacillaceae</taxon>
        <taxon>Niallia</taxon>
    </lineage>
</organism>
<evidence type="ECO:0000256" key="2">
    <source>
        <dbReference type="SAM" id="MobiDB-lite"/>
    </source>
</evidence>
<evidence type="ECO:0000256" key="1">
    <source>
        <dbReference type="ARBA" id="ARBA00010163"/>
    </source>
</evidence>
<dbReference type="Proteomes" id="UP000288024">
    <property type="component" value="Unassembled WGS sequence"/>
</dbReference>
<dbReference type="InterPro" id="IPR018778">
    <property type="entry name" value="T7SS_EssB"/>
</dbReference>
<evidence type="ECO:0000256" key="3">
    <source>
        <dbReference type="SAM" id="Phobius"/>
    </source>
</evidence>
<dbReference type="Gene3D" id="1.25.40.680">
    <property type="entry name" value="Type VII secretion system EssB, C-terminal-like domain"/>
    <property type="match status" value="1"/>
</dbReference>
<dbReference type="Pfam" id="PF10140">
    <property type="entry name" value="YukC"/>
    <property type="match status" value="1"/>
</dbReference>
<evidence type="ECO:0000313" key="5">
    <source>
        <dbReference type="Proteomes" id="UP000288024"/>
    </source>
</evidence>
<feature type="compositionally biased region" description="Basic and acidic residues" evidence="2">
    <location>
        <begin position="362"/>
        <end position="380"/>
    </location>
</feature>
<dbReference type="EMBL" id="RZTZ01000005">
    <property type="protein sequence ID" value="RVT61473.1"/>
    <property type="molecule type" value="Genomic_DNA"/>
</dbReference>
<comment type="similarity">
    <text evidence="1">Belongs to the EssB family.</text>
</comment>
<sequence length="387" mass="45579">MPQNERTYLEKKLDALIKKVQNRISFVFQIEKIKMDEEGEVFILKDLDKQLHKEINVLEDALSISIDIPSTYQYGTSVQKLPKKDRLKVIYQLIHKVKDHRVSRLHLFISPENIVVDQGMTPYFLHYGVKESLPPYEKKEEQLWHELKALAASWVDISHSFEEYLQYEKTLELSEDSKKVLDAPSFASLLQIIEEFIRKDKESSSHYMEVTKKKWKWFRNSLIAVSILLVPAIIYSFYSIFFLQPKQARIITAQEQYLSSSYSDVISTLQPYEIDQLPKVAKFELAMSYISNENLTDEQKTFVRNTVTLQSDSKYLDYWIQIGRGQGEEALKTARFLEETDLIVFALINYRENISADESMDSEERQQKMDEIDREIKEYQQEEDSES</sequence>
<evidence type="ECO:0000313" key="4">
    <source>
        <dbReference type="EMBL" id="RVT61473.1"/>
    </source>
</evidence>
<dbReference type="NCBIfam" id="TIGR03926">
    <property type="entry name" value="T7_EssB"/>
    <property type="match status" value="1"/>
</dbReference>
<dbReference type="AlphaFoldDB" id="A0A437K9S2"/>
<keyword evidence="3" id="KW-0812">Transmembrane</keyword>
<dbReference type="Gene3D" id="1.10.510.10">
    <property type="entry name" value="Transferase(Phosphotransferase) domain 1"/>
    <property type="match status" value="1"/>
</dbReference>
<comment type="caution">
    <text evidence="4">The sequence shown here is derived from an EMBL/GenBank/DDBJ whole genome shotgun (WGS) entry which is preliminary data.</text>
</comment>
<feature type="region of interest" description="Disordered" evidence="2">
    <location>
        <begin position="357"/>
        <end position="387"/>
    </location>
</feature>
<accession>A0A437K9S2</accession>
<dbReference type="RefSeq" id="WP_127738930.1">
    <property type="nucleotide sequence ID" value="NZ_JARMUX010000019.1"/>
</dbReference>
<gene>
    <name evidence="4" type="primary">essB</name>
    <name evidence="4" type="ORF">EM808_14580</name>
</gene>
<reference evidence="4 5" key="1">
    <citation type="submission" date="2019-01" db="EMBL/GenBank/DDBJ databases">
        <title>Bacillus sp. M5HDSG1-1, whole genome shotgun sequence.</title>
        <authorList>
            <person name="Tuo L."/>
        </authorList>
    </citation>
    <scope>NUCLEOTIDE SEQUENCE [LARGE SCALE GENOMIC DNA]</scope>
    <source>
        <strain evidence="4 5">M5HDSG1-1</strain>
    </source>
</reference>
<keyword evidence="3" id="KW-1133">Transmembrane helix</keyword>
<name>A0A437K9S2_9BACI</name>
<dbReference type="InterPro" id="IPR042565">
    <property type="entry name" value="T7SS_EssB_C"/>
</dbReference>
<keyword evidence="3" id="KW-0472">Membrane</keyword>